<dbReference type="PANTHER" id="PTHR43735">
    <property type="entry name" value="APOPTOSIS-INDUCING FACTOR 1"/>
    <property type="match status" value="1"/>
</dbReference>
<evidence type="ECO:0000313" key="3">
    <source>
        <dbReference type="Proteomes" id="UP001358417"/>
    </source>
</evidence>
<dbReference type="GO" id="GO:0004174">
    <property type="term" value="F:electron-transferring-flavoprotein dehydrogenase activity"/>
    <property type="evidence" value="ECO:0007669"/>
    <property type="project" value="TreeGrafter"/>
</dbReference>
<name>A0AAV9MWU8_9EURO</name>
<keyword evidence="3" id="KW-1185">Reference proteome</keyword>
<dbReference type="Pfam" id="PF07992">
    <property type="entry name" value="Pyr_redox_2"/>
    <property type="match status" value="1"/>
</dbReference>
<protein>
    <recommendedName>
        <fullName evidence="1">FAD/NAD(P)-binding domain-containing protein</fullName>
    </recommendedName>
</protein>
<dbReference type="InterPro" id="IPR023753">
    <property type="entry name" value="FAD/NAD-binding_dom"/>
</dbReference>
<dbReference type="Gene3D" id="3.50.50.100">
    <property type="match status" value="1"/>
</dbReference>
<accession>A0AAV9MWU8</accession>
<evidence type="ECO:0000313" key="2">
    <source>
        <dbReference type="EMBL" id="KAK5045180.1"/>
    </source>
</evidence>
<dbReference type="PANTHER" id="PTHR43735:SF5">
    <property type="entry name" value="FAD_NAD(P)-BINDING DOMAIN-CONTAINING PROTEIN"/>
    <property type="match status" value="1"/>
</dbReference>
<dbReference type="PRINTS" id="PR00368">
    <property type="entry name" value="FADPNR"/>
</dbReference>
<dbReference type="AlphaFoldDB" id="A0AAV9MWU8"/>
<dbReference type="GO" id="GO:0005737">
    <property type="term" value="C:cytoplasm"/>
    <property type="evidence" value="ECO:0007669"/>
    <property type="project" value="TreeGrafter"/>
</dbReference>
<gene>
    <name evidence="2" type="ORF">LTR84_009513</name>
</gene>
<dbReference type="Proteomes" id="UP001358417">
    <property type="component" value="Unassembled WGS sequence"/>
</dbReference>
<dbReference type="EMBL" id="JAVRRD010000039">
    <property type="protein sequence ID" value="KAK5045180.1"/>
    <property type="molecule type" value="Genomic_DNA"/>
</dbReference>
<proteinExistence type="predicted"/>
<evidence type="ECO:0000259" key="1">
    <source>
        <dbReference type="Pfam" id="PF07992"/>
    </source>
</evidence>
<dbReference type="SUPFAM" id="SSF51905">
    <property type="entry name" value="FAD/NAD(P)-binding domain"/>
    <property type="match status" value="1"/>
</dbReference>
<dbReference type="GO" id="GO:0050660">
    <property type="term" value="F:flavin adenine dinucleotide binding"/>
    <property type="evidence" value="ECO:0007669"/>
    <property type="project" value="TreeGrafter"/>
</dbReference>
<dbReference type="PRINTS" id="PR00469">
    <property type="entry name" value="PNDRDTASEII"/>
</dbReference>
<dbReference type="GeneID" id="89977672"/>
<dbReference type="InterPro" id="IPR036188">
    <property type="entry name" value="FAD/NAD-bd_sf"/>
</dbReference>
<comment type="caution">
    <text evidence="2">The sequence shown here is derived from an EMBL/GenBank/DDBJ whole genome shotgun (WGS) entry which is preliminary data.</text>
</comment>
<organism evidence="2 3">
    <name type="scientific">Exophiala bonariae</name>
    <dbReference type="NCBI Taxonomy" id="1690606"/>
    <lineage>
        <taxon>Eukaryota</taxon>
        <taxon>Fungi</taxon>
        <taxon>Dikarya</taxon>
        <taxon>Ascomycota</taxon>
        <taxon>Pezizomycotina</taxon>
        <taxon>Eurotiomycetes</taxon>
        <taxon>Chaetothyriomycetidae</taxon>
        <taxon>Chaetothyriales</taxon>
        <taxon>Herpotrichiellaceae</taxon>
        <taxon>Exophiala</taxon>
    </lineage>
</organism>
<dbReference type="RefSeq" id="XP_064700816.1">
    <property type="nucleotide sequence ID" value="XM_064853053.1"/>
</dbReference>
<reference evidence="2 3" key="1">
    <citation type="submission" date="2023-08" db="EMBL/GenBank/DDBJ databases">
        <title>Black Yeasts Isolated from many extreme environments.</title>
        <authorList>
            <person name="Coleine C."/>
            <person name="Stajich J.E."/>
            <person name="Selbmann L."/>
        </authorList>
    </citation>
    <scope>NUCLEOTIDE SEQUENCE [LARGE SCALE GENOMIC DNA]</scope>
    <source>
        <strain evidence="2 3">CCFEE 5792</strain>
    </source>
</reference>
<feature type="domain" description="FAD/NAD(P)-binding" evidence="1">
    <location>
        <begin position="44"/>
        <end position="335"/>
    </location>
</feature>
<sequence length="422" mass="46714">MSDKALIYLKLAGHILTTLNYLLRTFISSKINHWTYEPGDNPKTIVVIGASFAGYHLAKQLVQTIPSGYRVVLIEKNSHFFFTWIFPRSTAIPDHIHKAFIPYLEQPPWSPKGAYTFRKGTVISIDSKKVFLEDGSEIEYEYLAIATGSHARYPSKMQTTDKPDCINYFHDQQERIRKAQSVIVVGGGAAGMEIASDTKSKYPEKDVTLIHSRDRLLNQFGPLLHAKAQEALDTLGVKTYLNERATTGIDEEYPKEVTLKSGLVLHCDTLVRCTGQHPRGDLIKDYSPASISPSGKILVDKDMRLASSPNPNIFAAGDVVDTPGPSLGRAAANHGIFVAENIIRAIKGKALKPFKPGMFDWSIVLTLGLAKEASYMSDGVREIAFVHKSHHGDLGASRVWQMFGVKPFEDPNDSDESKAVEA</sequence>